<name>A0A5M3XCI4_9ACTN</name>
<proteinExistence type="predicted"/>
<dbReference type="Pfam" id="PF00248">
    <property type="entry name" value="Aldo_ket_red"/>
    <property type="match status" value="1"/>
</dbReference>
<dbReference type="InterPro" id="IPR020471">
    <property type="entry name" value="AKR"/>
</dbReference>
<keyword evidence="1" id="KW-0560">Oxidoreductase</keyword>
<dbReference type="InterPro" id="IPR023210">
    <property type="entry name" value="NADP_OxRdtase_dom"/>
</dbReference>
<dbReference type="GO" id="GO:0005737">
    <property type="term" value="C:cytoplasm"/>
    <property type="evidence" value="ECO:0007669"/>
    <property type="project" value="TreeGrafter"/>
</dbReference>
<evidence type="ECO:0000256" key="1">
    <source>
        <dbReference type="ARBA" id="ARBA00023002"/>
    </source>
</evidence>
<dbReference type="PANTHER" id="PTHR43625">
    <property type="entry name" value="AFLATOXIN B1 ALDEHYDE REDUCTASE"/>
    <property type="match status" value="1"/>
</dbReference>
<keyword evidence="4" id="KW-1185">Reference proteome</keyword>
<feature type="domain" description="NADP-dependent oxidoreductase" evidence="2">
    <location>
        <begin position="12"/>
        <end position="305"/>
    </location>
</feature>
<protein>
    <submittedName>
        <fullName evidence="3">Aldo/keto reductase</fullName>
    </submittedName>
</protein>
<dbReference type="SUPFAM" id="SSF51430">
    <property type="entry name" value="NAD(P)-linked oxidoreductase"/>
    <property type="match status" value="1"/>
</dbReference>
<dbReference type="Proteomes" id="UP000377595">
    <property type="component" value="Unassembled WGS sequence"/>
</dbReference>
<dbReference type="AlphaFoldDB" id="A0A5M3XCI4"/>
<organism evidence="3 4">
    <name type="scientific">Acrocarpospora pleiomorpha</name>
    <dbReference type="NCBI Taxonomy" id="90975"/>
    <lineage>
        <taxon>Bacteria</taxon>
        <taxon>Bacillati</taxon>
        <taxon>Actinomycetota</taxon>
        <taxon>Actinomycetes</taxon>
        <taxon>Streptosporangiales</taxon>
        <taxon>Streptosporangiaceae</taxon>
        <taxon>Acrocarpospora</taxon>
    </lineage>
</organism>
<dbReference type="Gene3D" id="3.20.20.100">
    <property type="entry name" value="NADP-dependent oxidoreductase domain"/>
    <property type="match status" value="1"/>
</dbReference>
<evidence type="ECO:0000313" key="3">
    <source>
        <dbReference type="EMBL" id="GES19375.1"/>
    </source>
</evidence>
<gene>
    <name evidence="3" type="ORF">Aple_022710</name>
</gene>
<dbReference type="OrthoDB" id="9768793at2"/>
<comment type="caution">
    <text evidence="3">The sequence shown here is derived from an EMBL/GenBank/DDBJ whole genome shotgun (WGS) entry which is preliminary data.</text>
</comment>
<dbReference type="InterPro" id="IPR036812">
    <property type="entry name" value="NAD(P)_OxRdtase_dom_sf"/>
</dbReference>
<sequence length="313" mass="34195">MRVIGTDRLPGIGLGCMGLSWAYADGIDTTEADKHALLDHALDRGIRLLDTSDFYGPHTNERLLGQVLRRRRTEAFISTKGGLVPAGDTFMGFDGRPEHLRAACDASLRRLGVDHIDLYQLHRVDPAVPLEDSWGALAELVAAGKARHIGLCEVDADQLEAAHRIHPVATVQSELSVWEKGALDAVLPWCREHGTAFIAFSPLGRGYLAGTITTGTTFTAGDFRASHPRFTVEARTENQRIVDTVTEVARRHGATPAQVAIAWLLAVDDRVIPIPGTTKRHRLDENLGALELHLDADDMTRLSSLAPPVQARY</sequence>
<evidence type="ECO:0000259" key="2">
    <source>
        <dbReference type="Pfam" id="PF00248"/>
    </source>
</evidence>
<dbReference type="PANTHER" id="PTHR43625:SF40">
    <property type="entry name" value="ALDO-KETO REDUCTASE YAKC [NADP(+)]"/>
    <property type="match status" value="1"/>
</dbReference>
<dbReference type="GO" id="GO:0016491">
    <property type="term" value="F:oxidoreductase activity"/>
    <property type="evidence" value="ECO:0007669"/>
    <property type="project" value="UniProtKB-KW"/>
</dbReference>
<dbReference type="EMBL" id="BLAF01000011">
    <property type="protein sequence ID" value="GES19375.1"/>
    <property type="molecule type" value="Genomic_DNA"/>
</dbReference>
<dbReference type="PRINTS" id="PR00069">
    <property type="entry name" value="ALDKETRDTASE"/>
</dbReference>
<dbReference type="InterPro" id="IPR050791">
    <property type="entry name" value="Aldo-Keto_reductase"/>
</dbReference>
<accession>A0A5M3XCI4</accession>
<reference evidence="3 4" key="1">
    <citation type="submission" date="2019-10" db="EMBL/GenBank/DDBJ databases">
        <title>Whole genome shotgun sequence of Acrocarpospora pleiomorpha NBRC 16267.</title>
        <authorList>
            <person name="Ichikawa N."/>
            <person name="Kimura A."/>
            <person name="Kitahashi Y."/>
            <person name="Komaki H."/>
            <person name="Oguchi A."/>
        </authorList>
    </citation>
    <scope>NUCLEOTIDE SEQUENCE [LARGE SCALE GENOMIC DNA]</scope>
    <source>
        <strain evidence="3 4">NBRC 16267</strain>
    </source>
</reference>
<dbReference type="RefSeq" id="WP_155344473.1">
    <property type="nucleotide sequence ID" value="NZ_BAAAHM010000007.1"/>
</dbReference>
<evidence type="ECO:0000313" key="4">
    <source>
        <dbReference type="Proteomes" id="UP000377595"/>
    </source>
</evidence>